<keyword evidence="3" id="KW-0804">Transcription</keyword>
<accession>A0AAU7JVK8</accession>
<dbReference type="RefSeq" id="WP_406831716.1">
    <property type="nucleotide sequence ID" value="NZ_CP157483.1"/>
</dbReference>
<dbReference type="InterPro" id="IPR020449">
    <property type="entry name" value="Tscrpt_reg_AraC-type_HTH"/>
</dbReference>
<dbReference type="InterPro" id="IPR018060">
    <property type="entry name" value="HTH_AraC"/>
</dbReference>
<evidence type="ECO:0000313" key="5">
    <source>
        <dbReference type="EMBL" id="XBO44226.1"/>
    </source>
</evidence>
<dbReference type="GO" id="GO:0043565">
    <property type="term" value="F:sequence-specific DNA binding"/>
    <property type="evidence" value="ECO:0007669"/>
    <property type="project" value="InterPro"/>
</dbReference>
<dbReference type="Pfam" id="PF14525">
    <property type="entry name" value="AraC_binding_2"/>
    <property type="match status" value="1"/>
</dbReference>
<sequence length="320" mass="35142">MPIRLDSRFIPVADRESAVREAIAQAFVPVSIDFPLADGPVIRGAINDLGDLRLLSVRSNATKAERTPSLARDSTEPSIFLGMQVAGSSLIVQHDREAVLRPGELVLYESSQPYTLVDRGGISQVQIRIPVESLALPRDVLGRVLAVTLSPGHPVADLTATYFQRMASRPDLFGDPTSTTVSRPSIELVRALVTTHLDLSELDGGSMHATLRLRILEYARANLGDPNLSADQIATEHHISVRHLYNVLAEESIGLGAWIRQQRVVGARQDLGNPLSATLPIAAIARRWGFRDASSFGRLFREAYGMTPREYRREVFSPHS</sequence>
<dbReference type="InterPro" id="IPR050204">
    <property type="entry name" value="AraC_XylS_family_regulators"/>
</dbReference>
<evidence type="ECO:0000256" key="2">
    <source>
        <dbReference type="ARBA" id="ARBA00023125"/>
    </source>
</evidence>
<dbReference type="EMBL" id="CP157483">
    <property type="protein sequence ID" value="XBO44226.1"/>
    <property type="molecule type" value="Genomic_DNA"/>
</dbReference>
<keyword evidence="2" id="KW-0238">DNA-binding</keyword>
<dbReference type="InterPro" id="IPR035418">
    <property type="entry name" value="AraC-bd_2"/>
</dbReference>
<gene>
    <name evidence="5" type="ORF">ABEG17_02555</name>
</gene>
<dbReference type="SUPFAM" id="SSF46689">
    <property type="entry name" value="Homeodomain-like"/>
    <property type="match status" value="1"/>
</dbReference>
<dbReference type="PROSITE" id="PS00041">
    <property type="entry name" value="HTH_ARAC_FAMILY_1"/>
    <property type="match status" value="1"/>
</dbReference>
<organism evidence="5">
    <name type="scientific">Pedococcus sp. KACC 23699</name>
    <dbReference type="NCBI Taxonomy" id="3149228"/>
    <lineage>
        <taxon>Bacteria</taxon>
        <taxon>Bacillati</taxon>
        <taxon>Actinomycetota</taxon>
        <taxon>Actinomycetes</taxon>
        <taxon>Micrococcales</taxon>
        <taxon>Intrasporangiaceae</taxon>
        <taxon>Pedococcus</taxon>
    </lineage>
</organism>
<dbReference type="PANTHER" id="PTHR46796">
    <property type="entry name" value="HTH-TYPE TRANSCRIPTIONAL ACTIVATOR RHAS-RELATED"/>
    <property type="match status" value="1"/>
</dbReference>
<evidence type="ECO:0000256" key="3">
    <source>
        <dbReference type="ARBA" id="ARBA00023163"/>
    </source>
</evidence>
<name>A0AAU7JVK8_9MICO</name>
<dbReference type="Gene3D" id="1.10.10.60">
    <property type="entry name" value="Homeodomain-like"/>
    <property type="match status" value="1"/>
</dbReference>
<proteinExistence type="predicted"/>
<feature type="domain" description="HTH araC/xylS-type" evidence="4">
    <location>
        <begin position="213"/>
        <end position="314"/>
    </location>
</feature>
<dbReference type="SMART" id="SM00342">
    <property type="entry name" value="HTH_ARAC"/>
    <property type="match status" value="1"/>
</dbReference>
<dbReference type="AlphaFoldDB" id="A0AAU7JVK8"/>
<dbReference type="PANTHER" id="PTHR46796:SF6">
    <property type="entry name" value="ARAC SUBFAMILY"/>
    <property type="match status" value="1"/>
</dbReference>
<dbReference type="GO" id="GO:0003700">
    <property type="term" value="F:DNA-binding transcription factor activity"/>
    <property type="evidence" value="ECO:0007669"/>
    <property type="project" value="InterPro"/>
</dbReference>
<protein>
    <submittedName>
        <fullName evidence="5">Helix-turn-helix domain-containing protein</fullName>
    </submittedName>
</protein>
<dbReference type="Pfam" id="PF12833">
    <property type="entry name" value="HTH_18"/>
    <property type="match status" value="1"/>
</dbReference>
<dbReference type="PROSITE" id="PS01124">
    <property type="entry name" value="HTH_ARAC_FAMILY_2"/>
    <property type="match status" value="1"/>
</dbReference>
<evidence type="ECO:0000256" key="1">
    <source>
        <dbReference type="ARBA" id="ARBA00023015"/>
    </source>
</evidence>
<dbReference type="PRINTS" id="PR00032">
    <property type="entry name" value="HTHARAC"/>
</dbReference>
<dbReference type="InterPro" id="IPR009057">
    <property type="entry name" value="Homeodomain-like_sf"/>
</dbReference>
<dbReference type="InterPro" id="IPR018062">
    <property type="entry name" value="HTH_AraC-typ_CS"/>
</dbReference>
<evidence type="ECO:0000259" key="4">
    <source>
        <dbReference type="PROSITE" id="PS01124"/>
    </source>
</evidence>
<keyword evidence="1" id="KW-0805">Transcription regulation</keyword>
<reference evidence="5" key="1">
    <citation type="submission" date="2024-05" db="EMBL/GenBank/DDBJ databases">
        <authorList>
            <person name="Kim S."/>
            <person name="Heo J."/>
            <person name="Choi H."/>
            <person name="Choi Y."/>
            <person name="Kwon S.-W."/>
            <person name="Kim Y."/>
        </authorList>
    </citation>
    <scope>NUCLEOTIDE SEQUENCE</scope>
    <source>
        <strain evidence="5">KACC 23699</strain>
    </source>
</reference>